<evidence type="ECO:0000313" key="7">
    <source>
        <dbReference type="Proteomes" id="UP001060336"/>
    </source>
</evidence>
<dbReference type="RefSeq" id="WP_257769633.1">
    <property type="nucleotide sequence ID" value="NZ_CP102480.1"/>
</dbReference>
<dbReference type="AlphaFoldDB" id="A0A9J7AW10"/>
<protein>
    <submittedName>
        <fullName evidence="6">C40 family peptidase</fullName>
    </submittedName>
</protein>
<evidence type="ECO:0000259" key="5">
    <source>
        <dbReference type="PROSITE" id="PS51935"/>
    </source>
</evidence>
<dbReference type="Gene3D" id="3.90.1720.10">
    <property type="entry name" value="endopeptidase domain like (from Nostoc punctiforme)"/>
    <property type="match status" value="1"/>
</dbReference>
<dbReference type="PROSITE" id="PS51935">
    <property type="entry name" value="NLPC_P60"/>
    <property type="match status" value="1"/>
</dbReference>
<dbReference type="SUPFAM" id="SSF54001">
    <property type="entry name" value="Cysteine proteinases"/>
    <property type="match status" value="1"/>
</dbReference>
<dbReference type="Pfam" id="PF00877">
    <property type="entry name" value="NLPC_P60"/>
    <property type="match status" value="1"/>
</dbReference>
<reference evidence="6" key="1">
    <citation type="submission" date="2022-08" db="EMBL/GenBank/DDBJ databases">
        <title>Nisaea acidiphila sp. nov., isolated from a marine algal debris and emended description of the genus Nisaea Urios et al. 2008.</title>
        <authorList>
            <person name="Kwon K."/>
        </authorList>
    </citation>
    <scope>NUCLEOTIDE SEQUENCE</scope>
    <source>
        <strain evidence="6">MEBiC11861</strain>
    </source>
</reference>
<comment type="similarity">
    <text evidence="1">Belongs to the peptidase C40 family.</text>
</comment>
<proteinExistence type="inferred from homology"/>
<keyword evidence="4" id="KW-0788">Thiol protease</keyword>
<dbReference type="GO" id="GO:0006508">
    <property type="term" value="P:proteolysis"/>
    <property type="evidence" value="ECO:0007669"/>
    <property type="project" value="UniProtKB-KW"/>
</dbReference>
<evidence type="ECO:0000313" key="6">
    <source>
        <dbReference type="EMBL" id="UUX50460.1"/>
    </source>
</evidence>
<name>A0A9J7AW10_9PROT</name>
<dbReference type="EMBL" id="CP102480">
    <property type="protein sequence ID" value="UUX50460.1"/>
    <property type="molecule type" value="Genomic_DNA"/>
</dbReference>
<evidence type="ECO:0000256" key="2">
    <source>
        <dbReference type="ARBA" id="ARBA00022670"/>
    </source>
</evidence>
<dbReference type="InterPro" id="IPR051794">
    <property type="entry name" value="PG_Endopeptidase_C40"/>
</dbReference>
<dbReference type="KEGG" id="naci:NUH88_01935"/>
<evidence type="ECO:0000256" key="4">
    <source>
        <dbReference type="ARBA" id="ARBA00022807"/>
    </source>
</evidence>
<sequence>MKIDPFDPRLTPARDDICADFLEAEIESPNYVAGEAFRVISGALSVRETPEAAARQSTELLFNERFIVYEHKGGWAWGQNQTDGYVGYVREEGLGPDTDAPYSNEIQALRSYVFPEPDLKSIPLDMLHLSTRVRVTDENGKYSRIDYGEAGGWIYTPHLCGLSEVEPDYLSTAELFMGAPYGWGGRSSFGLDCSALVQLALARAGITAPRDSDMQEATVGEVVEGGLDAAMPGDLLFTAGHVMFLAEPGILLHANGHHMAVAYEALTDFMDRTKDMDIPIRTIRRLPAIPAEE</sequence>
<accession>A0A9J7AW10</accession>
<dbReference type="Proteomes" id="UP001060336">
    <property type="component" value="Chromosome"/>
</dbReference>
<dbReference type="InterPro" id="IPR038765">
    <property type="entry name" value="Papain-like_cys_pep_sf"/>
</dbReference>
<evidence type="ECO:0000256" key="3">
    <source>
        <dbReference type="ARBA" id="ARBA00022801"/>
    </source>
</evidence>
<organism evidence="6 7">
    <name type="scientific">Nisaea acidiphila</name>
    <dbReference type="NCBI Taxonomy" id="1862145"/>
    <lineage>
        <taxon>Bacteria</taxon>
        <taxon>Pseudomonadati</taxon>
        <taxon>Pseudomonadota</taxon>
        <taxon>Alphaproteobacteria</taxon>
        <taxon>Rhodospirillales</taxon>
        <taxon>Thalassobaculaceae</taxon>
        <taxon>Nisaea</taxon>
    </lineage>
</organism>
<dbReference type="InterPro" id="IPR041382">
    <property type="entry name" value="SH3_16"/>
</dbReference>
<dbReference type="InterPro" id="IPR000064">
    <property type="entry name" value="NLP_P60_dom"/>
</dbReference>
<dbReference type="GO" id="GO:0008234">
    <property type="term" value="F:cysteine-type peptidase activity"/>
    <property type="evidence" value="ECO:0007669"/>
    <property type="project" value="UniProtKB-KW"/>
</dbReference>
<keyword evidence="2" id="KW-0645">Protease</keyword>
<gene>
    <name evidence="6" type="ORF">NUH88_01935</name>
</gene>
<keyword evidence="3" id="KW-0378">Hydrolase</keyword>
<dbReference type="PANTHER" id="PTHR47359">
    <property type="entry name" value="PEPTIDOGLYCAN DL-ENDOPEPTIDASE CWLO"/>
    <property type="match status" value="1"/>
</dbReference>
<dbReference type="Pfam" id="PF18348">
    <property type="entry name" value="SH3_16"/>
    <property type="match status" value="1"/>
</dbReference>
<evidence type="ECO:0000256" key="1">
    <source>
        <dbReference type="ARBA" id="ARBA00007074"/>
    </source>
</evidence>
<keyword evidence="7" id="KW-1185">Reference proteome</keyword>
<dbReference type="PANTHER" id="PTHR47359:SF3">
    <property type="entry name" value="NLP_P60 DOMAIN-CONTAINING PROTEIN-RELATED"/>
    <property type="match status" value="1"/>
</dbReference>
<feature type="domain" description="NlpC/P60" evidence="5">
    <location>
        <begin position="163"/>
        <end position="287"/>
    </location>
</feature>